<evidence type="ECO:0000256" key="2">
    <source>
        <dbReference type="SAM" id="SignalP"/>
    </source>
</evidence>
<evidence type="ECO:0008006" key="5">
    <source>
        <dbReference type="Google" id="ProtNLM"/>
    </source>
</evidence>
<proteinExistence type="predicted"/>
<evidence type="ECO:0000313" key="4">
    <source>
        <dbReference type="Proteomes" id="UP000053660"/>
    </source>
</evidence>
<organism evidence="3 4">
    <name type="scientific">Oesophagostomum dentatum</name>
    <name type="common">Nodular worm</name>
    <dbReference type="NCBI Taxonomy" id="61180"/>
    <lineage>
        <taxon>Eukaryota</taxon>
        <taxon>Metazoa</taxon>
        <taxon>Ecdysozoa</taxon>
        <taxon>Nematoda</taxon>
        <taxon>Chromadorea</taxon>
        <taxon>Rhabditida</taxon>
        <taxon>Rhabditina</taxon>
        <taxon>Rhabditomorpha</taxon>
        <taxon>Strongyloidea</taxon>
        <taxon>Strongylidae</taxon>
        <taxon>Oesophagostomum</taxon>
    </lineage>
</organism>
<dbReference type="EMBL" id="KN569799">
    <property type="protein sequence ID" value="KHJ84176.1"/>
    <property type="molecule type" value="Genomic_DNA"/>
</dbReference>
<sequence>MRFTILFVVAILAVTLAKPRPPRRSSESSSSEEAPGQKVLCPEQKCHHKHTEAPPTLTTLNPEDLHENGYDHEKFGCDCCSDGCREKRSYN</sequence>
<keyword evidence="2" id="KW-0732">Signal</keyword>
<dbReference type="Proteomes" id="UP000053660">
    <property type="component" value="Unassembled WGS sequence"/>
</dbReference>
<gene>
    <name evidence="3" type="ORF">OESDEN_16114</name>
</gene>
<feature type="chain" id="PRO_5002061619" description="Secreted protein" evidence="2">
    <location>
        <begin position="18"/>
        <end position="91"/>
    </location>
</feature>
<feature type="compositionally biased region" description="Basic and acidic residues" evidence="1">
    <location>
        <begin position="63"/>
        <end position="75"/>
    </location>
</feature>
<feature type="region of interest" description="Disordered" evidence="1">
    <location>
        <begin position="18"/>
        <end position="75"/>
    </location>
</feature>
<feature type="signal peptide" evidence="2">
    <location>
        <begin position="1"/>
        <end position="17"/>
    </location>
</feature>
<accession>A0A0B1SJY6</accession>
<reference evidence="3 4" key="1">
    <citation type="submission" date="2014-03" db="EMBL/GenBank/DDBJ databases">
        <title>Draft genome of the hookworm Oesophagostomum dentatum.</title>
        <authorList>
            <person name="Mitreva M."/>
        </authorList>
    </citation>
    <scope>NUCLEOTIDE SEQUENCE [LARGE SCALE GENOMIC DNA]</scope>
    <source>
        <strain evidence="3 4">OD-Hann</strain>
    </source>
</reference>
<evidence type="ECO:0000313" key="3">
    <source>
        <dbReference type="EMBL" id="KHJ84176.1"/>
    </source>
</evidence>
<protein>
    <recommendedName>
        <fullName evidence="5">Secreted protein</fullName>
    </recommendedName>
</protein>
<keyword evidence="4" id="KW-1185">Reference proteome</keyword>
<evidence type="ECO:0000256" key="1">
    <source>
        <dbReference type="SAM" id="MobiDB-lite"/>
    </source>
</evidence>
<dbReference type="AlphaFoldDB" id="A0A0B1SJY6"/>
<name>A0A0B1SJY6_OESDE</name>